<feature type="domain" description="BAP29/BAP31 transmembrane" evidence="7">
    <location>
        <begin position="2"/>
        <end position="128"/>
    </location>
</feature>
<keyword evidence="5" id="KW-0653">Protein transport</keyword>
<dbReference type="GeneID" id="16073965"/>
<feature type="compositionally biased region" description="Polar residues" evidence="6">
    <location>
        <begin position="162"/>
        <end position="172"/>
    </location>
</feature>
<evidence type="ECO:0000256" key="3">
    <source>
        <dbReference type="ARBA" id="ARBA00022989"/>
    </source>
</evidence>
<sequence>MLWRLIEFLLLAEVATVILLCIPLPMWRKLVLKCLPLFRNPNLRKAIMATQFLCGVLFLDALIGVYRPKHQYFPDRRQAAVHDEHHHMVRKFRAERNIHISGFCLLLLFLINRLMAFILELEETHKKLNIKTEQVQLLSDQLEARAAATAEERAHRAHERQPTSGARDSGSNVRRRAVAATTAEE</sequence>
<evidence type="ECO:0000256" key="1">
    <source>
        <dbReference type="ARBA" id="ARBA00004141"/>
    </source>
</evidence>
<comment type="similarity">
    <text evidence="5">Belongs to the BCAP29/BCAP31 family.</text>
</comment>
<keyword evidence="5" id="KW-0256">Endoplasmic reticulum</keyword>
<feature type="transmembrane region" description="Helical" evidence="5">
    <location>
        <begin position="6"/>
        <end position="25"/>
    </location>
</feature>
<evidence type="ECO:0000256" key="2">
    <source>
        <dbReference type="ARBA" id="ARBA00022692"/>
    </source>
</evidence>
<dbReference type="GO" id="GO:0070973">
    <property type="term" value="P:protein localization to endoplasmic reticulum exit site"/>
    <property type="evidence" value="ECO:0007669"/>
    <property type="project" value="UniProtKB-UniRule"/>
</dbReference>
<dbReference type="AlphaFoldDB" id="F2UBF9"/>
<accession>F2UBF9</accession>
<keyword evidence="5" id="KW-0813">Transport</keyword>
<dbReference type="GO" id="GO:0006888">
    <property type="term" value="P:endoplasmic reticulum to Golgi vesicle-mediated transport"/>
    <property type="evidence" value="ECO:0007669"/>
    <property type="project" value="UniProtKB-UniRule"/>
</dbReference>
<dbReference type="InterPro" id="IPR008417">
    <property type="entry name" value="BAP29/BAP31"/>
</dbReference>
<feature type="transmembrane region" description="Helical" evidence="5">
    <location>
        <begin position="98"/>
        <end position="119"/>
    </location>
</feature>
<dbReference type="PANTHER" id="PTHR12701:SF20">
    <property type="entry name" value="ENDOPLASMIC RETICULUM TRANSMEMBRANE PROTEIN"/>
    <property type="match status" value="1"/>
</dbReference>
<keyword evidence="9" id="KW-1185">Reference proteome</keyword>
<proteinExistence type="inferred from homology"/>
<protein>
    <recommendedName>
        <fullName evidence="5">Endoplasmic reticulum transmembrane protein</fullName>
    </recommendedName>
</protein>
<gene>
    <name evidence="8" type="ORF">PTSG_05518</name>
</gene>
<dbReference type="PANTHER" id="PTHR12701">
    <property type="entry name" value="BCR-ASSOCIATED PROTEIN, BAP"/>
    <property type="match status" value="1"/>
</dbReference>
<evidence type="ECO:0000259" key="7">
    <source>
        <dbReference type="Pfam" id="PF05529"/>
    </source>
</evidence>
<dbReference type="GO" id="GO:0005789">
    <property type="term" value="C:endoplasmic reticulum membrane"/>
    <property type="evidence" value="ECO:0007669"/>
    <property type="project" value="UniProtKB-SubCell"/>
</dbReference>
<feature type="transmembrane region" description="Helical" evidence="5">
    <location>
        <begin position="46"/>
        <end position="66"/>
    </location>
</feature>
<evidence type="ECO:0000313" key="9">
    <source>
        <dbReference type="Proteomes" id="UP000007799"/>
    </source>
</evidence>
<dbReference type="GO" id="GO:0006886">
    <property type="term" value="P:intracellular protein transport"/>
    <property type="evidence" value="ECO:0007669"/>
    <property type="project" value="UniProtKB-UniRule"/>
</dbReference>
<name>F2UBF9_SALR5</name>
<dbReference type="KEGG" id="sre:PTSG_05518"/>
<dbReference type="RefSeq" id="XP_004993388.1">
    <property type="nucleotide sequence ID" value="XM_004993331.1"/>
</dbReference>
<dbReference type="FunCoup" id="F2UBF9">
    <property type="interactions" value="1510"/>
</dbReference>
<dbReference type="Pfam" id="PF05529">
    <property type="entry name" value="Bap31"/>
    <property type="match status" value="1"/>
</dbReference>
<organism evidence="9">
    <name type="scientific">Salpingoeca rosetta (strain ATCC 50818 / BSB-021)</name>
    <dbReference type="NCBI Taxonomy" id="946362"/>
    <lineage>
        <taxon>Eukaryota</taxon>
        <taxon>Choanoflagellata</taxon>
        <taxon>Craspedida</taxon>
        <taxon>Salpingoecidae</taxon>
        <taxon>Salpingoeca</taxon>
    </lineage>
</organism>
<keyword evidence="3 5" id="KW-1133">Transmembrane helix</keyword>
<evidence type="ECO:0000256" key="4">
    <source>
        <dbReference type="ARBA" id="ARBA00023136"/>
    </source>
</evidence>
<dbReference type="InterPro" id="IPR040463">
    <property type="entry name" value="BAP29/BAP31_N"/>
</dbReference>
<evidence type="ECO:0000256" key="6">
    <source>
        <dbReference type="SAM" id="MobiDB-lite"/>
    </source>
</evidence>
<comment type="subcellular location">
    <subcellularLocation>
        <location evidence="5">Endoplasmic reticulum membrane</location>
        <topology evidence="5">Multi-pass membrane protein</topology>
    </subcellularLocation>
    <subcellularLocation>
        <location evidence="1">Membrane</location>
        <topology evidence="1">Multi-pass membrane protein</topology>
    </subcellularLocation>
</comment>
<keyword evidence="4 5" id="KW-0472">Membrane</keyword>
<reference evidence="8" key="1">
    <citation type="submission" date="2009-08" db="EMBL/GenBank/DDBJ databases">
        <title>Annotation of Salpingoeca rosetta.</title>
        <authorList>
            <consortium name="The Broad Institute Genome Sequencing Platform"/>
            <person name="Russ C."/>
            <person name="Cuomo C."/>
            <person name="Burger G."/>
            <person name="Gray M.W."/>
            <person name="Holland P.W.H."/>
            <person name="King N."/>
            <person name="Lang F.B.F."/>
            <person name="Roger A.J."/>
            <person name="Ruiz-Trillo I."/>
            <person name="Young S.K."/>
            <person name="Zeng Q."/>
            <person name="Gargeya S."/>
            <person name="Alvarado L."/>
            <person name="Berlin A."/>
            <person name="Chapman S.B."/>
            <person name="Chen Z."/>
            <person name="Freedman E."/>
            <person name="Gellesch M."/>
            <person name="Goldberg J."/>
            <person name="Griggs A."/>
            <person name="Gujja S."/>
            <person name="Heilman E."/>
            <person name="Heiman D."/>
            <person name="Howarth C."/>
            <person name="Mehta T."/>
            <person name="Neiman D."/>
            <person name="Pearson M."/>
            <person name="Roberts A."/>
            <person name="Saif S."/>
            <person name="Shea T."/>
            <person name="Shenoy N."/>
            <person name="Sisk P."/>
            <person name="Stolte C."/>
            <person name="Sykes S."/>
            <person name="White J."/>
            <person name="Yandava C."/>
            <person name="Haas B."/>
            <person name="Nusbaum C."/>
            <person name="Birren B."/>
        </authorList>
    </citation>
    <scope>NUCLEOTIDE SEQUENCE [LARGE SCALE GENOMIC DNA]</scope>
    <source>
        <strain evidence="8">ATCC 50818</strain>
    </source>
</reference>
<dbReference type="EMBL" id="GL832967">
    <property type="protein sequence ID" value="EGD73825.1"/>
    <property type="molecule type" value="Genomic_DNA"/>
</dbReference>
<evidence type="ECO:0000256" key="5">
    <source>
        <dbReference type="RuleBase" id="RU367026"/>
    </source>
</evidence>
<dbReference type="InParanoid" id="F2UBF9"/>
<comment type="function">
    <text evidence="5">May play a role in anterograde transport of membrane proteins from the endoplasmic reticulum to the Golgi.</text>
</comment>
<dbReference type="OrthoDB" id="435607at2759"/>
<dbReference type="STRING" id="946362.F2UBF9"/>
<dbReference type="Proteomes" id="UP000007799">
    <property type="component" value="Unassembled WGS sequence"/>
</dbReference>
<keyword evidence="2 5" id="KW-0812">Transmembrane</keyword>
<evidence type="ECO:0000313" key="8">
    <source>
        <dbReference type="EMBL" id="EGD73825.1"/>
    </source>
</evidence>
<keyword evidence="5" id="KW-0931">ER-Golgi transport</keyword>
<feature type="region of interest" description="Disordered" evidence="6">
    <location>
        <begin position="148"/>
        <end position="185"/>
    </location>
</feature>